<accession>A0A9P5NLB7</accession>
<proteinExistence type="predicted"/>
<evidence type="ECO:0000313" key="2">
    <source>
        <dbReference type="Proteomes" id="UP000724874"/>
    </source>
</evidence>
<dbReference type="Proteomes" id="UP000724874">
    <property type="component" value="Unassembled WGS sequence"/>
</dbReference>
<organism evidence="1 2">
    <name type="scientific">Gymnopilus junonius</name>
    <name type="common">Spectacular rustgill mushroom</name>
    <name type="synonym">Gymnopilus spectabilis subsp. junonius</name>
    <dbReference type="NCBI Taxonomy" id="109634"/>
    <lineage>
        <taxon>Eukaryota</taxon>
        <taxon>Fungi</taxon>
        <taxon>Dikarya</taxon>
        <taxon>Basidiomycota</taxon>
        <taxon>Agaricomycotina</taxon>
        <taxon>Agaricomycetes</taxon>
        <taxon>Agaricomycetidae</taxon>
        <taxon>Agaricales</taxon>
        <taxon>Agaricineae</taxon>
        <taxon>Hymenogastraceae</taxon>
        <taxon>Gymnopilus</taxon>
    </lineage>
</organism>
<keyword evidence="2" id="KW-1185">Reference proteome</keyword>
<dbReference type="AlphaFoldDB" id="A0A9P5NLB7"/>
<comment type="caution">
    <text evidence="1">The sequence shown here is derived from an EMBL/GenBank/DDBJ whole genome shotgun (WGS) entry which is preliminary data.</text>
</comment>
<protein>
    <submittedName>
        <fullName evidence="1">Uncharacterized protein</fullName>
    </submittedName>
</protein>
<sequence>MHYLGSWGAYISRSLNHRHPKLHDGSHGARTALTPPRAVRDTANKFTVIAILSRFSTLSYLSLNTELCELVPGRRLTRWKKRKKPLKALWTKRVDSYTRLEFGCSQAKPCTCSGMSVKAGQLPKFPRRLTTPASRATTALHYSRRLGEVLLLPSFHSRS</sequence>
<gene>
    <name evidence="1" type="ORF">CPB84DRAFT_1783633</name>
</gene>
<dbReference type="EMBL" id="JADNYJ010000068">
    <property type="protein sequence ID" value="KAF8892821.1"/>
    <property type="molecule type" value="Genomic_DNA"/>
</dbReference>
<reference evidence="1" key="1">
    <citation type="submission" date="2020-11" db="EMBL/GenBank/DDBJ databases">
        <authorList>
            <consortium name="DOE Joint Genome Institute"/>
            <person name="Ahrendt S."/>
            <person name="Riley R."/>
            <person name="Andreopoulos W."/>
            <person name="LaButti K."/>
            <person name="Pangilinan J."/>
            <person name="Ruiz-duenas F.J."/>
            <person name="Barrasa J.M."/>
            <person name="Sanchez-Garcia M."/>
            <person name="Camarero S."/>
            <person name="Miyauchi S."/>
            <person name="Serrano A."/>
            <person name="Linde D."/>
            <person name="Babiker R."/>
            <person name="Drula E."/>
            <person name="Ayuso-Fernandez I."/>
            <person name="Pacheco R."/>
            <person name="Padilla G."/>
            <person name="Ferreira P."/>
            <person name="Barriuso J."/>
            <person name="Kellner H."/>
            <person name="Castanera R."/>
            <person name="Alfaro M."/>
            <person name="Ramirez L."/>
            <person name="Pisabarro A.G."/>
            <person name="Kuo A."/>
            <person name="Tritt A."/>
            <person name="Lipzen A."/>
            <person name="He G."/>
            <person name="Yan M."/>
            <person name="Ng V."/>
            <person name="Cullen D."/>
            <person name="Martin F."/>
            <person name="Rosso M.-N."/>
            <person name="Henrissat B."/>
            <person name="Hibbett D."/>
            <person name="Martinez A.T."/>
            <person name="Grigoriev I.V."/>
        </authorList>
    </citation>
    <scope>NUCLEOTIDE SEQUENCE</scope>
    <source>
        <strain evidence="1">AH 44721</strain>
    </source>
</reference>
<evidence type="ECO:0000313" key="1">
    <source>
        <dbReference type="EMBL" id="KAF8892821.1"/>
    </source>
</evidence>
<name>A0A9P5NLB7_GYMJU</name>